<dbReference type="InterPro" id="IPR013078">
    <property type="entry name" value="His_Pase_superF_clade-1"/>
</dbReference>
<protein>
    <recommendedName>
        <fullName evidence="5 9">2,3-bisphosphoglycerate-dependent phosphoglycerate mutase</fullName>
        <shortName evidence="5">BPG-dependent PGAM</shortName>
        <shortName evidence="5">PGAM</shortName>
        <shortName evidence="5">Phosphoglyceromutase</shortName>
        <shortName evidence="5">dPGM</shortName>
        <ecNumber evidence="5 9">5.4.2.11</ecNumber>
    </recommendedName>
</protein>
<evidence type="ECO:0000256" key="7">
    <source>
        <dbReference type="PIRSR" id="PIRSR613078-2"/>
    </source>
</evidence>
<dbReference type="HAMAP" id="MF_01039">
    <property type="entry name" value="PGAM_GpmA"/>
    <property type="match status" value="1"/>
</dbReference>
<dbReference type="EC" id="5.4.2.11" evidence="5 9"/>
<keyword evidence="4 5" id="KW-0413">Isomerase</keyword>
<feature type="binding site" evidence="5 7">
    <location>
        <begin position="85"/>
        <end position="88"/>
    </location>
    <ligand>
        <name>substrate</name>
    </ligand>
</feature>
<organism evidence="10 11">
    <name type="scientific">Hymenobacter sedentarius</name>
    <dbReference type="NCBI Taxonomy" id="1411621"/>
    <lineage>
        <taxon>Bacteria</taxon>
        <taxon>Pseudomonadati</taxon>
        <taxon>Bacteroidota</taxon>
        <taxon>Cytophagia</taxon>
        <taxon>Cytophagales</taxon>
        <taxon>Hymenobacteraceae</taxon>
        <taxon>Hymenobacter</taxon>
    </lineage>
</organism>
<dbReference type="OrthoDB" id="9782128at2"/>
<dbReference type="SMART" id="SM00855">
    <property type="entry name" value="PGAM"/>
    <property type="match status" value="1"/>
</dbReference>
<feature type="binding site" evidence="5 7">
    <location>
        <position position="58"/>
    </location>
    <ligand>
        <name>substrate</name>
    </ligand>
</feature>
<comment type="catalytic activity">
    <reaction evidence="5 9">
        <text>(2R)-2-phosphoglycerate = (2R)-3-phosphoglycerate</text>
        <dbReference type="Rhea" id="RHEA:15901"/>
        <dbReference type="ChEBI" id="CHEBI:58272"/>
        <dbReference type="ChEBI" id="CHEBI:58289"/>
        <dbReference type="EC" id="5.4.2.11"/>
    </reaction>
</comment>
<sequence length="201" mass="22488">MALLVLVRHGESTANLANVFTGWLDVPLSSTGEAEAYAVADKLKDFHFDVAYTSTLIRAKRTLDIIVERAGWADLPVHHVDALKERMYGNLQGLNKAEVAIKYGQAQVDEWRRSYDVAPPNGESLKQTRARAVEFFEAEIAPQLRADKNVLIVSHGNTLRGLRMYLEHLSETQVVGLEIVTGGVHVYRFDAHLAIVEMYDL</sequence>
<dbReference type="GO" id="GO:0006096">
    <property type="term" value="P:glycolytic process"/>
    <property type="evidence" value="ECO:0007669"/>
    <property type="project" value="UniProtKB-UniRule"/>
</dbReference>
<dbReference type="InterPro" id="IPR001345">
    <property type="entry name" value="PG/BPGM_mutase_AS"/>
</dbReference>
<evidence type="ECO:0000256" key="1">
    <source>
        <dbReference type="ARBA" id="ARBA00006717"/>
    </source>
</evidence>
<gene>
    <name evidence="5" type="primary">gpmA</name>
    <name evidence="10" type="ORF">AUC43_00480</name>
</gene>
<keyword evidence="2 5" id="KW-0312">Gluconeogenesis</keyword>
<dbReference type="CDD" id="cd07067">
    <property type="entry name" value="HP_PGM_like"/>
    <property type="match status" value="1"/>
</dbReference>
<dbReference type="Pfam" id="PF00300">
    <property type="entry name" value="His_Phos_1"/>
    <property type="match status" value="1"/>
</dbReference>
<keyword evidence="3 5" id="KW-0324">Glycolysis</keyword>
<evidence type="ECO:0000256" key="2">
    <source>
        <dbReference type="ARBA" id="ARBA00022432"/>
    </source>
</evidence>
<comment type="function">
    <text evidence="5 9">Catalyzes the interconversion of 2-phosphoglycerate and 3-phosphoglycerate.</text>
</comment>
<dbReference type="InterPro" id="IPR029033">
    <property type="entry name" value="His_PPase_superfam"/>
</dbReference>
<feature type="binding site" evidence="5 7">
    <location>
        <position position="96"/>
    </location>
    <ligand>
        <name>substrate</name>
    </ligand>
</feature>
<feature type="active site" description="Proton donor/acceptor" evidence="5 6">
    <location>
        <position position="85"/>
    </location>
</feature>
<feature type="binding site" evidence="5 7">
    <location>
        <begin position="156"/>
        <end position="157"/>
    </location>
    <ligand>
        <name>substrate</name>
    </ligand>
</feature>
<dbReference type="Proteomes" id="UP000059542">
    <property type="component" value="Chromosome"/>
</dbReference>
<evidence type="ECO:0000256" key="4">
    <source>
        <dbReference type="ARBA" id="ARBA00023235"/>
    </source>
</evidence>
<dbReference type="PROSITE" id="PS00175">
    <property type="entry name" value="PG_MUTASE"/>
    <property type="match status" value="1"/>
</dbReference>
<dbReference type="AlphaFoldDB" id="A0A0U3JSR7"/>
<name>A0A0U3JSR7_9BACT</name>
<dbReference type="GO" id="GO:0006094">
    <property type="term" value="P:gluconeogenesis"/>
    <property type="evidence" value="ECO:0007669"/>
    <property type="project" value="UniProtKB-UniRule"/>
</dbReference>
<feature type="active site" description="Tele-phosphohistidine intermediate" evidence="5 6">
    <location>
        <position position="9"/>
    </location>
</feature>
<dbReference type="Gene3D" id="3.40.50.1240">
    <property type="entry name" value="Phosphoglycerate mutase-like"/>
    <property type="match status" value="1"/>
</dbReference>
<dbReference type="UniPathway" id="UPA00109">
    <property type="reaction ID" value="UER00186"/>
</dbReference>
<keyword evidence="11" id="KW-1185">Reference proteome</keyword>
<evidence type="ECO:0000313" key="11">
    <source>
        <dbReference type="Proteomes" id="UP000059542"/>
    </source>
</evidence>
<comment type="pathway">
    <text evidence="5 9">Carbohydrate degradation; glycolysis; pyruvate from D-glyceraldehyde 3-phosphate: step 3/5.</text>
</comment>
<dbReference type="STRING" id="1411621.AUC43_00480"/>
<reference evidence="10 11" key="1">
    <citation type="submission" date="2015-12" db="EMBL/GenBank/DDBJ databases">
        <authorList>
            <person name="Shamseldin A."/>
            <person name="Moawad H."/>
            <person name="Abd El-Rahim W.M."/>
            <person name="Sadowsky M.J."/>
        </authorList>
    </citation>
    <scope>NUCLEOTIDE SEQUENCE [LARGE SCALE GENOMIC DNA]</scope>
    <source>
        <strain evidence="10 11">DG5B</strain>
    </source>
</reference>
<dbReference type="PIRSF" id="PIRSF000709">
    <property type="entry name" value="6PFK_2-Ptase"/>
    <property type="match status" value="1"/>
</dbReference>
<comment type="similarity">
    <text evidence="1 5">Belongs to the phosphoglycerate mutase family. BPG-dependent PGAM subfamily.</text>
</comment>
<accession>A0A0U3JSR7</accession>
<dbReference type="NCBIfam" id="TIGR01258">
    <property type="entry name" value="pgm_1"/>
    <property type="match status" value="1"/>
</dbReference>
<evidence type="ECO:0000256" key="6">
    <source>
        <dbReference type="PIRSR" id="PIRSR613078-1"/>
    </source>
</evidence>
<dbReference type="InterPro" id="IPR005952">
    <property type="entry name" value="Phosphogly_mut1"/>
</dbReference>
<evidence type="ECO:0000256" key="9">
    <source>
        <dbReference type="RuleBase" id="RU004512"/>
    </source>
</evidence>
<dbReference type="GO" id="GO:0004619">
    <property type="term" value="F:phosphoglycerate mutase activity"/>
    <property type="evidence" value="ECO:0007669"/>
    <property type="project" value="UniProtKB-UniRule"/>
</dbReference>
<dbReference type="KEGG" id="hyg:AUC43_00480"/>
<feature type="binding site" evidence="5 7">
    <location>
        <begin position="112"/>
        <end position="113"/>
    </location>
    <ligand>
        <name>substrate</name>
    </ligand>
</feature>
<dbReference type="EMBL" id="CP013909">
    <property type="protein sequence ID" value="ALW83711.1"/>
    <property type="molecule type" value="Genomic_DNA"/>
</dbReference>
<evidence type="ECO:0000256" key="3">
    <source>
        <dbReference type="ARBA" id="ARBA00023152"/>
    </source>
</evidence>
<evidence type="ECO:0000313" key="10">
    <source>
        <dbReference type="EMBL" id="ALW83711.1"/>
    </source>
</evidence>
<proteinExistence type="inferred from homology"/>
<feature type="binding site" evidence="5 7">
    <location>
        <begin position="21"/>
        <end position="22"/>
    </location>
    <ligand>
        <name>substrate</name>
    </ligand>
</feature>
<feature type="binding site" evidence="5 7">
    <location>
        <begin position="8"/>
        <end position="15"/>
    </location>
    <ligand>
        <name>substrate</name>
    </ligand>
</feature>
<dbReference type="PANTHER" id="PTHR11931">
    <property type="entry name" value="PHOSPHOGLYCERATE MUTASE"/>
    <property type="match status" value="1"/>
</dbReference>
<dbReference type="RefSeq" id="WP_068188372.1">
    <property type="nucleotide sequence ID" value="NZ_CP013909.1"/>
</dbReference>
<feature type="site" description="Transition state stabilizer" evidence="5 8">
    <location>
        <position position="155"/>
    </location>
</feature>
<evidence type="ECO:0000256" key="8">
    <source>
        <dbReference type="PIRSR" id="PIRSR613078-3"/>
    </source>
</evidence>
<dbReference type="SUPFAM" id="SSF53254">
    <property type="entry name" value="Phosphoglycerate mutase-like"/>
    <property type="match status" value="1"/>
</dbReference>
<evidence type="ECO:0000256" key="5">
    <source>
        <dbReference type="HAMAP-Rule" id="MF_01039"/>
    </source>
</evidence>